<name>A0A0E9TP40_ANGAN</name>
<reference evidence="1" key="1">
    <citation type="submission" date="2014-11" db="EMBL/GenBank/DDBJ databases">
        <authorList>
            <person name="Amaro Gonzalez C."/>
        </authorList>
    </citation>
    <scope>NUCLEOTIDE SEQUENCE</scope>
</reference>
<proteinExistence type="predicted"/>
<reference evidence="1" key="2">
    <citation type="journal article" date="2015" name="Fish Shellfish Immunol.">
        <title>Early steps in the European eel (Anguilla anguilla)-Vibrio vulnificus interaction in the gills: Role of the RtxA13 toxin.</title>
        <authorList>
            <person name="Callol A."/>
            <person name="Pajuelo D."/>
            <person name="Ebbesson L."/>
            <person name="Teles M."/>
            <person name="MacKenzie S."/>
            <person name="Amaro C."/>
        </authorList>
    </citation>
    <scope>NUCLEOTIDE SEQUENCE</scope>
</reference>
<sequence length="55" mass="6283">MKSRIQILAYFSHLHAMKAFLLLGRLHPQSGEAEHIITLCTITVLKYSLQNESVM</sequence>
<organism evidence="1">
    <name type="scientific">Anguilla anguilla</name>
    <name type="common">European freshwater eel</name>
    <name type="synonym">Muraena anguilla</name>
    <dbReference type="NCBI Taxonomy" id="7936"/>
    <lineage>
        <taxon>Eukaryota</taxon>
        <taxon>Metazoa</taxon>
        <taxon>Chordata</taxon>
        <taxon>Craniata</taxon>
        <taxon>Vertebrata</taxon>
        <taxon>Euteleostomi</taxon>
        <taxon>Actinopterygii</taxon>
        <taxon>Neopterygii</taxon>
        <taxon>Teleostei</taxon>
        <taxon>Anguilliformes</taxon>
        <taxon>Anguillidae</taxon>
        <taxon>Anguilla</taxon>
    </lineage>
</organism>
<dbReference type="AlphaFoldDB" id="A0A0E9TP40"/>
<protein>
    <submittedName>
        <fullName evidence="1">Uncharacterized protein</fullName>
    </submittedName>
</protein>
<evidence type="ECO:0000313" key="1">
    <source>
        <dbReference type="EMBL" id="JAH55331.1"/>
    </source>
</evidence>
<dbReference type="EMBL" id="GBXM01053246">
    <property type="protein sequence ID" value="JAH55331.1"/>
    <property type="molecule type" value="Transcribed_RNA"/>
</dbReference>
<accession>A0A0E9TP40</accession>